<reference evidence="3" key="4">
    <citation type="submission" date="2025-05" db="UniProtKB">
        <authorList>
            <consortium name="EnsemblFungi"/>
        </authorList>
    </citation>
    <scope>IDENTIFICATION</scope>
    <source>
        <strain evidence="3">isolate 1-1 / race 1 (BBBD)</strain>
    </source>
</reference>
<reference evidence="3 4" key="3">
    <citation type="journal article" date="2017" name="G3 (Bethesda)">
        <title>Comparative analysis highlights variable genome content of wheat rusts and divergence of the mating loci.</title>
        <authorList>
            <person name="Cuomo C.A."/>
            <person name="Bakkeren G."/>
            <person name="Khalil H.B."/>
            <person name="Panwar V."/>
            <person name="Joly D."/>
            <person name="Linning R."/>
            <person name="Sakthikumar S."/>
            <person name="Song X."/>
            <person name="Adiconis X."/>
            <person name="Fan L."/>
            <person name="Goldberg J.M."/>
            <person name="Levin J.Z."/>
            <person name="Young S."/>
            <person name="Zeng Q."/>
            <person name="Anikster Y."/>
            <person name="Bruce M."/>
            <person name="Wang M."/>
            <person name="Yin C."/>
            <person name="McCallum B."/>
            <person name="Szabo L.J."/>
            <person name="Hulbert S."/>
            <person name="Chen X."/>
            <person name="Fellers J.P."/>
        </authorList>
    </citation>
    <scope>NUCLEOTIDE SEQUENCE</scope>
    <source>
        <strain evidence="4">Isolate 1-1 / race 1 (BBBD)</strain>
        <strain evidence="3">isolate 1-1 / race 1 (BBBD)</strain>
    </source>
</reference>
<feature type="region of interest" description="Disordered" evidence="1">
    <location>
        <begin position="235"/>
        <end position="254"/>
    </location>
</feature>
<dbReference type="VEuPathDB" id="FungiDB:PTTG_03953"/>
<dbReference type="EnsemblFungi" id="PTTG_03953-t43_1">
    <property type="protein sequence ID" value="PTTG_03953-t43_1-p1"/>
    <property type="gene ID" value="PTTG_03953"/>
</dbReference>
<gene>
    <name evidence="2" type="ORF">PTTG_03953</name>
</gene>
<feature type="compositionally biased region" description="Polar residues" evidence="1">
    <location>
        <begin position="186"/>
        <end position="204"/>
    </location>
</feature>
<sequence>MATEQPRFPKILASLSDHLKRRILSGYAVDSCCRMLRSAIHRHKEGRLIEGLMFIEGRLVIPADPVIRLNLIAGTHRRLGNAIYLETARALRRNFFWPHMDEEVEIFIQSYSPRQNVAVPATTPPSKLPATSHPVSPPAPSLLGNATSDQGGSLACSSPTVFNCPSLSSASNCSTKVRSPDFDSSGPCNNLQSRATLPGDSSHQLNQLNRLSVPQPSSQSHPHCPANALPALKTSSDATLSSEAPSRPSMLSEKGYYPPPLSALPLLLQPIGPPNLDKLPPPARPSILLASDRVHQNPALPPAQPTSPAPFRALASSDSVSTTLPLNFRYSRPLPTRPSLTQQIGPPRLDKLQPPKNNLHSFNHCLTQIRRLLGDRLESLLIKNRTTPPHPSPLPPPRSIPSSPRANYPSPANVNL</sequence>
<evidence type="ECO:0000313" key="2">
    <source>
        <dbReference type="EMBL" id="OAV90439.1"/>
    </source>
</evidence>
<feature type="region of interest" description="Disordered" evidence="1">
    <location>
        <begin position="168"/>
        <end position="204"/>
    </location>
</feature>
<reference evidence="2" key="2">
    <citation type="submission" date="2016-05" db="EMBL/GenBank/DDBJ databases">
        <title>Comparative analysis highlights variable genome content of wheat rusts and divergence of the mating loci.</title>
        <authorList>
            <person name="Cuomo C.A."/>
            <person name="Bakkeren G."/>
            <person name="Szabo L."/>
            <person name="Khalil H."/>
            <person name="Joly D."/>
            <person name="Goldberg J."/>
            <person name="Young S."/>
            <person name="Zeng Q."/>
            <person name="Fellers J."/>
        </authorList>
    </citation>
    <scope>NUCLEOTIDE SEQUENCE [LARGE SCALE GENOMIC DNA]</scope>
    <source>
        <strain evidence="2">1-1 BBBD Race 1</strain>
    </source>
</reference>
<proteinExistence type="predicted"/>
<accession>A0A180GD32</accession>
<evidence type="ECO:0008006" key="5">
    <source>
        <dbReference type="Google" id="ProtNLM"/>
    </source>
</evidence>
<feature type="region of interest" description="Disordered" evidence="1">
    <location>
        <begin position="383"/>
        <end position="416"/>
    </location>
</feature>
<feature type="region of interest" description="Disordered" evidence="1">
    <location>
        <begin position="296"/>
        <end position="316"/>
    </location>
</feature>
<feature type="region of interest" description="Disordered" evidence="1">
    <location>
        <begin position="118"/>
        <end position="150"/>
    </location>
</feature>
<dbReference type="OrthoDB" id="3095879at2759"/>
<feature type="non-terminal residue" evidence="2">
    <location>
        <position position="416"/>
    </location>
</feature>
<protein>
    <recommendedName>
        <fullName evidence="5">Integrase zinc-binding domain-containing protein</fullName>
    </recommendedName>
</protein>
<dbReference type="EMBL" id="ADAS02000101">
    <property type="protein sequence ID" value="OAV90439.1"/>
    <property type="molecule type" value="Genomic_DNA"/>
</dbReference>
<evidence type="ECO:0000256" key="1">
    <source>
        <dbReference type="SAM" id="MobiDB-lite"/>
    </source>
</evidence>
<dbReference type="Proteomes" id="UP000005240">
    <property type="component" value="Unassembled WGS sequence"/>
</dbReference>
<reference evidence="2" key="1">
    <citation type="submission" date="2009-11" db="EMBL/GenBank/DDBJ databases">
        <authorList>
            <consortium name="The Broad Institute Genome Sequencing Platform"/>
            <person name="Ward D."/>
            <person name="Feldgarden M."/>
            <person name="Earl A."/>
            <person name="Young S.K."/>
            <person name="Zeng Q."/>
            <person name="Koehrsen M."/>
            <person name="Alvarado L."/>
            <person name="Berlin A."/>
            <person name="Bochicchio J."/>
            <person name="Borenstein D."/>
            <person name="Chapman S.B."/>
            <person name="Chen Z."/>
            <person name="Engels R."/>
            <person name="Freedman E."/>
            <person name="Gellesch M."/>
            <person name="Goldberg J."/>
            <person name="Griggs A."/>
            <person name="Gujja S."/>
            <person name="Heilman E."/>
            <person name="Heiman D."/>
            <person name="Hepburn T."/>
            <person name="Howarth C."/>
            <person name="Jen D."/>
            <person name="Larson L."/>
            <person name="Lewis B."/>
            <person name="Mehta T."/>
            <person name="Park D."/>
            <person name="Pearson M."/>
            <person name="Roberts A."/>
            <person name="Saif S."/>
            <person name="Shea T."/>
            <person name="Shenoy N."/>
            <person name="Sisk P."/>
            <person name="Stolte C."/>
            <person name="Sykes S."/>
            <person name="Thomson T."/>
            <person name="Walk T."/>
            <person name="White J."/>
            <person name="Yandava C."/>
            <person name="Izard J."/>
            <person name="Baranova O.V."/>
            <person name="Blanton J.M."/>
            <person name="Tanner A.C."/>
            <person name="Dewhirst F.E."/>
            <person name="Haas B."/>
            <person name="Nusbaum C."/>
            <person name="Birren B."/>
        </authorList>
    </citation>
    <scope>NUCLEOTIDE SEQUENCE [LARGE SCALE GENOMIC DNA]</scope>
    <source>
        <strain evidence="2">1-1 BBBD Race 1</strain>
    </source>
</reference>
<evidence type="ECO:0000313" key="3">
    <source>
        <dbReference type="EnsemblFungi" id="PTTG_03953-t43_1-p1"/>
    </source>
</evidence>
<feature type="compositionally biased region" description="Pro residues" evidence="1">
    <location>
        <begin position="388"/>
        <end position="399"/>
    </location>
</feature>
<feature type="compositionally biased region" description="Pro residues" evidence="1">
    <location>
        <begin position="299"/>
        <end position="308"/>
    </location>
</feature>
<organism evidence="2">
    <name type="scientific">Puccinia triticina (isolate 1-1 / race 1 (BBBD))</name>
    <name type="common">Brown leaf rust fungus</name>
    <dbReference type="NCBI Taxonomy" id="630390"/>
    <lineage>
        <taxon>Eukaryota</taxon>
        <taxon>Fungi</taxon>
        <taxon>Dikarya</taxon>
        <taxon>Basidiomycota</taxon>
        <taxon>Pucciniomycotina</taxon>
        <taxon>Pucciniomycetes</taxon>
        <taxon>Pucciniales</taxon>
        <taxon>Pucciniaceae</taxon>
        <taxon>Puccinia</taxon>
    </lineage>
</organism>
<dbReference type="AlphaFoldDB" id="A0A180GD32"/>
<name>A0A180GD32_PUCT1</name>
<keyword evidence="4" id="KW-1185">Reference proteome</keyword>
<feature type="compositionally biased region" description="Polar residues" evidence="1">
    <location>
        <begin position="235"/>
        <end position="244"/>
    </location>
</feature>
<feature type="compositionally biased region" description="Polar residues" evidence="1">
    <location>
        <begin position="168"/>
        <end position="177"/>
    </location>
</feature>
<evidence type="ECO:0000313" key="4">
    <source>
        <dbReference type="Proteomes" id="UP000005240"/>
    </source>
</evidence>